<dbReference type="PANTHER" id="PTHR30250">
    <property type="entry name" value="PST FAMILY PREDICTED COLANIC ACID TRANSPORTER"/>
    <property type="match status" value="1"/>
</dbReference>
<feature type="transmembrane region" description="Helical" evidence="6">
    <location>
        <begin position="241"/>
        <end position="259"/>
    </location>
</feature>
<evidence type="ECO:0000256" key="6">
    <source>
        <dbReference type="SAM" id="Phobius"/>
    </source>
</evidence>
<evidence type="ECO:0000313" key="8">
    <source>
        <dbReference type="Proteomes" id="UP000662939"/>
    </source>
</evidence>
<feature type="transmembrane region" description="Helical" evidence="6">
    <location>
        <begin position="139"/>
        <end position="159"/>
    </location>
</feature>
<feature type="transmembrane region" description="Helical" evidence="6">
    <location>
        <begin position="325"/>
        <end position="348"/>
    </location>
</feature>
<feature type="transmembrane region" description="Helical" evidence="6">
    <location>
        <begin position="392"/>
        <end position="413"/>
    </location>
</feature>
<keyword evidence="5 6" id="KW-0472">Membrane</keyword>
<dbReference type="RefSeq" id="WP_213172184.1">
    <property type="nucleotide sequence ID" value="NZ_CP070496.1"/>
</dbReference>
<dbReference type="AlphaFoldDB" id="A0A895XRM2"/>
<reference evidence="7" key="1">
    <citation type="submission" date="2021-02" db="EMBL/GenBank/DDBJ databases">
        <title>Natronoglycomyces albus gen. nov., sp. nov, a haloalkaliphilic actinobacterium from a soda solonchak soil.</title>
        <authorList>
            <person name="Sorokin D.Y."/>
            <person name="Khijniak T.V."/>
            <person name="Zakharycheva A.P."/>
            <person name="Boueva O.V."/>
            <person name="Ariskina E.V."/>
            <person name="Hahnke R.L."/>
            <person name="Bunk B."/>
            <person name="Sproer C."/>
            <person name="Schumann P."/>
            <person name="Evtushenko L.I."/>
            <person name="Kublanov I.V."/>
        </authorList>
    </citation>
    <scope>NUCLEOTIDE SEQUENCE</scope>
    <source>
        <strain evidence="7">DSM 106290</strain>
    </source>
</reference>
<feature type="transmembrane region" description="Helical" evidence="6">
    <location>
        <begin position="61"/>
        <end position="89"/>
    </location>
</feature>
<feature type="transmembrane region" description="Helical" evidence="6">
    <location>
        <begin position="479"/>
        <end position="497"/>
    </location>
</feature>
<protein>
    <submittedName>
        <fullName evidence="7">Polysaccharide biosynthesis protein</fullName>
    </submittedName>
</protein>
<dbReference type="KEGG" id="nav:JQS30_04475"/>
<dbReference type="Pfam" id="PF01554">
    <property type="entry name" value="MatE"/>
    <property type="match status" value="1"/>
</dbReference>
<feature type="transmembrane region" description="Helical" evidence="6">
    <location>
        <begin position="101"/>
        <end position="127"/>
    </location>
</feature>
<feature type="transmembrane region" description="Helical" evidence="6">
    <location>
        <begin position="453"/>
        <end position="473"/>
    </location>
</feature>
<keyword evidence="2" id="KW-1003">Cell membrane</keyword>
<dbReference type="GO" id="GO:0005886">
    <property type="term" value="C:plasma membrane"/>
    <property type="evidence" value="ECO:0007669"/>
    <property type="project" value="UniProtKB-SubCell"/>
</dbReference>
<keyword evidence="3 6" id="KW-0812">Transmembrane</keyword>
<evidence type="ECO:0000256" key="3">
    <source>
        <dbReference type="ARBA" id="ARBA00022692"/>
    </source>
</evidence>
<organism evidence="7 8">
    <name type="scientific">Natronoglycomyces albus</name>
    <dbReference type="NCBI Taxonomy" id="2811108"/>
    <lineage>
        <taxon>Bacteria</taxon>
        <taxon>Bacillati</taxon>
        <taxon>Actinomycetota</taxon>
        <taxon>Actinomycetes</taxon>
        <taxon>Glycomycetales</taxon>
        <taxon>Glycomycetaceae</taxon>
        <taxon>Natronoglycomyces</taxon>
    </lineage>
</organism>
<name>A0A895XRM2_9ACTN</name>
<evidence type="ECO:0000256" key="2">
    <source>
        <dbReference type="ARBA" id="ARBA00022475"/>
    </source>
</evidence>
<feature type="transmembrane region" description="Helical" evidence="6">
    <location>
        <begin position="419"/>
        <end position="441"/>
    </location>
</feature>
<dbReference type="Proteomes" id="UP000662939">
    <property type="component" value="Chromosome"/>
</dbReference>
<feature type="transmembrane region" description="Helical" evidence="6">
    <location>
        <begin position="31"/>
        <end position="55"/>
    </location>
</feature>
<proteinExistence type="predicted"/>
<comment type="subcellular location">
    <subcellularLocation>
        <location evidence="1">Cell membrane</location>
        <topology evidence="1">Multi-pass membrane protein</topology>
    </subcellularLocation>
</comment>
<evidence type="ECO:0000256" key="5">
    <source>
        <dbReference type="ARBA" id="ARBA00023136"/>
    </source>
</evidence>
<dbReference type="GO" id="GO:0015297">
    <property type="term" value="F:antiporter activity"/>
    <property type="evidence" value="ECO:0007669"/>
    <property type="project" value="InterPro"/>
</dbReference>
<evidence type="ECO:0000256" key="1">
    <source>
        <dbReference type="ARBA" id="ARBA00004651"/>
    </source>
</evidence>
<feature type="transmembrane region" description="Helical" evidence="6">
    <location>
        <begin position="265"/>
        <end position="287"/>
    </location>
</feature>
<feature type="transmembrane region" description="Helical" evidence="6">
    <location>
        <begin position="203"/>
        <end position="220"/>
    </location>
</feature>
<dbReference type="PANTHER" id="PTHR30250:SF11">
    <property type="entry name" value="O-ANTIGEN TRANSPORTER-RELATED"/>
    <property type="match status" value="1"/>
</dbReference>
<feature type="transmembrane region" description="Helical" evidence="6">
    <location>
        <begin position="180"/>
        <end position="197"/>
    </location>
</feature>
<dbReference type="InterPro" id="IPR050833">
    <property type="entry name" value="Poly_Biosynth_Transport"/>
</dbReference>
<evidence type="ECO:0000313" key="7">
    <source>
        <dbReference type="EMBL" id="QSB06173.1"/>
    </source>
</evidence>
<dbReference type="InterPro" id="IPR002528">
    <property type="entry name" value="MATE_fam"/>
</dbReference>
<dbReference type="GO" id="GO:0042910">
    <property type="term" value="F:xenobiotic transmembrane transporter activity"/>
    <property type="evidence" value="ECO:0007669"/>
    <property type="project" value="InterPro"/>
</dbReference>
<evidence type="ECO:0000256" key="4">
    <source>
        <dbReference type="ARBA" id="ARBA00022989"/>
    </source>
</evidence>
<keyword evidence="4 6" id="KW-1133">Transmembrane helix</keyword>
<sequence>MTNTLDSEARPCRDNTVRTQRQLKQTARGGLWNLAGAAAAGLGGLLITWLVAYSLPPQTAGAFFTATSAFLIIAAVARLGTPTGVVYWVARLRRKKRHAALTSALWLALAPITALAFTVSAGLWTWAPLLADWWSTPESLVRVLAIAFPAAVLLETLLAGTRGFNQMRPTVLIDRLGRTGMQLGALAAVVLFLPATATSVTAAWALPFIPAAVLAAWCLYRQWQRGSRRRRDFPDRVGRGAFWGFTAPRALASVGQLALQRLDIILVGAMLGLAEAAVYTVATRFVIVGQMAASAIGTAIQPRIAAAMAESEYDLARRLYQTSTAWIVALTWPGYFAVMVLVDWYLHLFGGEYVSDSARLVVWILASAMLMASACGVVDSVLAMAGKTSWQLYNVLAALVVNIGLNLWLIPVWGIAGAAAAWAAAVLVNNAIPLLQLTVTYRLHPFGKETSTMLAATATVFGVVPMTVMLVAPHGWAQFLVPTALFLASAVWLSAIWRLRSRILLARGSHTRRKLSVAADRYHCRWRRQ</sequence>
<keyword evidence="8" id="KW-1185">Reference proteome</keyword>
<accession>A0A895XRM2</accession>
<gene>
    <name evidence="7" type="ORF">JQS30_04475</name>
</gene>
<dbReference type="EMBL" id="CP070496">
    <property type="protein sequence ID" value="QSB06173.1"/>
    <property type="molecule type" value="Genomic_DNA"/>
</dbReference>
<feature type="transmembrane region" description="Helical" evidence="6">
    <location>
        <begin position="360"/>
        <end position="385"/>
    </location>
</feature>